<dbReference type="EMBL" id="CAJOBA010018833">
    <property type="protein sequence ID" value="CAF3901334.1"/>
    <property type="molecule type" value="Genomic_DNA"/>
</dbReference>
<feature type="disulfide bond" evidence="9">
    <location>
        <begin position="568"/>
        <end position="583"/>
    </location>
</feature>
<feature type="transmembrane region" description="Helical" evidence="10">
    <location>
        <begin position="1194"/>
        <end position="1218"/>
    </location>
</feature>
<evidence type="ECO:0000256" key="6">
    <source>
        <dbReference type="ARBA" id="ARBA00023136"/>
    </source>
</evidence>
<feature type="disulfide bond" evidence="8">
    <location>
        <begin position="1116"/>
        <end position="1125"/>
    </location>
</feature>
<dbReference type="GO" id="GO:0012505">
    <property type="term" value="C:endomembrane system"/>
    <property type="evidence" value="ECO:0007669"/>
    <property type="project" value="UniProtKB-SubCell"/>
</dbReference>
<evidence type="ECO:0000256" key="4">
    <source>
        <dbReference type="ARBA" id="ARBA00022737"/>
    </source>
</evidence>
<dbReference type="Gene3D" id="2.10.25.10">
    <property type="entry name" value="Laminin"/>
    <property type="match status" value="1"/>
</dbReference>
<feature type="signal peptide" evidence="11">
    <location>
        <begin position="1"/>
        <end position="17"/>
    </location>
</feature>
<comment type="caution">
    <text evidence="13">The sequence shown here is derived from an EMBL/GenBank/DDBJ whole genome shotgun (WGS) entry which is preliminary data.</text>
</comment>
<dbReference type="Proteomes" id="UP000677228">
    <property type="component" value="Unassembled WGS sequence"/>
</dbReference>
<protein>
    <recommendedName>
        <fullName evidence="12">EGF-like domain-containing protein</fullName>
    </recommendedName>
</protein>
<evidence type="ECO:0000256" key="1">
    <source>
        <dbReference type="ARBA" id="ARBA00004167"/>
    </source>
</evidence>
<accession>A0A8S2E3M1</accession>
<reference evidence="13" key="1">
    <citation type="submission" date="2021-02" db="EMBL/GenBank/DDBJ databases">
        <authorList>
            <person name="Nowell W R."/>
        </authorList>
    </citation>
    <scope>NUCLEOTIDE SEQUENCE</scope>
</reference>
<feature type="transmembrane region" description="Helical" evidence="10">
    <location>
        <begin position="1230"/>
        <end position="1258"/>
    </location>
</feature>
<feature type="chain" id="PRO_5036434513" description="EGF-like domain-containing protein" evidence="11">
    <location>
        <begin position="18"/>
        <end position="1408"/>
    </location>
</feature>
<keyword evidence="8" id="KW-0245">EGF-like domain</keyword>
<feature type="transmembrane region" description="Helical" evidence="10">
    <location>
        <begin position="1159"/>
        <end position="1182"/>
    </location>
</feature>
<feature type="domain" description="EGF-like" evidence="12">
    <location>
        <begin position="1086"/>
        <end position="1126"/>
    </location>
</feature>
<feature type="disulfide bond" evidence="9">
    <location>
        <begin position="556"/>
        <end position="574"/>
    </location>
</feature>
<dbReference type="PROSITE" id="PS01186">
    <property type="entry name" value="EGF_2"/>
    <property type="match status" value="1"/>
</dbReference>
<keyword evidence="6 10" id="KW-0472">Membrane</keyword>
<feature type="domain" description="EGF-like" evidence="12">
    <location>
        <begin position="833"/>
        <end position="873"/>
    </location>
</feature>
<dbReference type="PRINTS" id="PR00261">
    <property type="entry name" value="LDLRECEPTOR"/>
</dbReference>
<keyword evidence="4" id="KW-0677">Repeat</keyword>
<evidence type="ECO:0000256" key="5">
    <source>
        <dbReference type="ARBA" id="ARBA00022989"/>
    </source>
</evidence>
<dbReference type="PROSITE" id="PS50026">
    <property type="entry name" value="EGF_3"/>
    <property type="match status" value="4"/>
</dbReference>
<comment type="subcellular location">
    <subcellularLocation>
        <location evidence="2">Endomembrane system</location>
    </subcellularLocation>
    <subcellularLocation>
        <location evidence="1">Membrane</location>
        <topology evidence="1">Single-pass membrane protein</topology>
    </subcellularLocation>
</comment>
<dbReference type="GO" id="GO:0016192">
    <property type="term" value="P:vesicle-mediated transport"/>
    <property type="evidence" value="ECO:0007669"/>
    <property type="project" value="UniProtKB-ARBA"/>
</dbReference>
<dbReference type="InterPro" id="IPR023415">
    <property type="entry name" value="LDLR_class-A_CS"/>
</dbReference>
<feature type="domain" description="EGF-like" evidence="12">
    <location>
        <begin position="793"/>
        <end position="832"/>
    </location>
</feature>
<dbReference type="SUPFAM" id="SSF81321">
    <property type="entry name" value="Family A G protein-coupled receptor-like"/>
    <property type="match status" value="1"/>
</dbReference>
<keyword evidence="11" id="KW-0732">Signal</keyword>
<feature type="domain" description="EGF-like" evidence="12">
    <location>
        <begin position="877"/>
        <end position="919"/>
    </location>
</feature>
<evidence type="ECO:0000256" key="8">
    <source>
        <dbReference type="PROSITE-ProRule" id="PRU00076"/>
    </source>
</evidence>
<keyword evidence="7 8" id="KW-1015">Disulfide bond</keyword>
<dbReference type="PROSITE" id="PS00022">
    <property type="entry name" value="EGF_1"/>
    <property type="match status" value="5"/>
</dbReference>
<feature type="disulfide bond" evidence="8">
    <location>
        <begin position="863"/>
        <end position="872"/>
    </location>
</feature>
<evidence type="ECO:0000256" key="10">
    <source>
        <dbReference type="SAM" id="Phobius"/>
    </source>
</evidence>
<dbReference type="EMBL" id="CAJNOK010010782">
    <property type="protein sequence ID" value="CAF1124614.1"/>
    <property type="molecule type" value="Genomic_DNA"/>
</dbReference>
<feature type="non-terminal residue" evidence="13">
    <location>
        <position position="1"/>
    </location>
</feature>
<feature type="transmembrane region" description="Helical" evidence="10">
    <location>
        <begin position="1378"/>
        <end position="1401"/>
    </location>
</feature>
<evidence type="ECO:0000256" key="2">
    <source>
        <dbReference type="ARBA" id="ARBA00004308"/>
    </source>
</evidence>
<evidence type="ECO:0000313" key="15">
    <source>
        <dbReference type="Proteomes" id="UP000677228"/>
    </source>
</evidence>
<dbReference type="Proteomes" id="UP000682733">
    <property type="component" value="Unassembled WGS sequence"/>
</dbReference>
<dbReference type="CDD" id="cd00112">
    <property type="entry name" value="LDLa"/>
    <property type="match status" value="2"/>
</dbReference>
<organism evidence="13 15">
    <name type="scientific">Didymodactylos carnosus</name>
    <dbReference type="NCBI Taxonomy" id="1234261"/>
    <lineage>
        <taxon>Eukaryota</taxon>
        <taxon>Metazoa</taxon>
        <taxon>Spiralia</taxon>
        <taxon>Gnathifera</taxon>
        <taxon>Rotifera</taxon>
        <taxon>Eurotatoria</taxon>
        <taxon>Bdelloidea</taxon>
        <taxon>Philodinida</taxon>
        <taxon>Philodinidae</taxon>
        <taxon>Didymodactylos</taxon>
    </lineage>
</organism>
<name>A0A8S2E3M1_9BILA</name>
<feature type="transmembrane region" description="Helical" evidence="10">
    <location>
        <begin position="1329"/>
        <end position="1351"/>
    </location>
</feature>
<dbReference type="Gene3D" id="1.20.1070.10">
    <property type="entry name" value="Rhodopsin 7-helix transmembrane proteins"/>
    <property type="match status" value="1"/>
</dbReference>
<dbReference type="PANTHER" id="PTHR24270">
    <property type="entry name" value="LOW-DENSITY LIPOPROTEIN RECEPTOR-RELATED"/>
    <property type="match status" value="1"/>
</dbReference>
<feature type="disulfide bond" evidence="9">
    <location>
        <begin position="156"/>
        <end position="174"/>
    </location>
</feature>
<dbReference type="SMART" id="SM00192">
    <property type="entry name" value="LDLa"/>
    <property type="match status" value="4"/>
</dbReference>
<feature type="disulfide bond" evidence="8">
    <location>
        <begin position="909"/>
        <end position="918"/>
    </location>
</feature>
<feature type="disulfide bond" evidence="8">
    <location>
        <begin position="822"/>
        <end position="831"/>
    </location>
</feature>
<evidence type="ECO:0000259" key="12">
    <source>
        <dbReference type="PROSITE" id="PS50026"/>
    </source>
</evidence>
<dbReference type="SMART" id="SM00181">
    <property type="entry name" value="EGF"/>
    <property type="match status" value="4"/>
</dbReference>
<evidence type="ECO:0000256" key="11">
    <source>
        <dbReference type="SAM" id="SignalP"/>
    </source>
</evidence>
<evidence type="ECO:0000256" key="9">
    <source>
        <dbReference type="PROSITE-ProRule" id="PRU00124"/>
    </source>
</evidence>
<dbReference type="InterPro" id="IPR002172">
    <property type="entry name" value="LDrepeatLR_classA_rpt"/>
</dbReference>
<dbReference type="InterPro" id="IPR036055">
    <property type="entry name" value="LDL_receptor-like_sf"/>
</dbReference>
<keyword evidence="5 10" id="KW-1133">Transmembrane helix</keyword>
<keyword evidence="3 10" id="KW-0812">Transmembrane</keyword>
<sequence length="1408" mass="162789">SMLNIFLLFCGLVDVDAVFHLYDTDISNQNEYKDCLYADNSNMETNEFQLIPYCIRNLNINRPLTCSDVNFTFTLLKQMNVRGEDLYNWFAPIDIINDYQKYLFVDNSDVSLFADKYYCNCTVYDGNIDCEFGEDESYDCLTLEVNECDKKTEYRCQSGQCISRIFLIDFSYDCMDLSDEQDTYLDWFEANKSLNNPLYPFVKYLYHNVSTDSANHDDDVYKMWRFPNYICYNRSLCADLPYTSSLSIKGLTCIESKIPDSLTRFSEKVVQVFSSCSIARLQIDNNSLLQLFYCNNSMKFISKYRVNDQQEDCYYDNAEDEDLRHFSYTHDLPDRFNCASSNQSIPRPLMGHWRYGCADKSDTVFVSLCKKVSDLGCQFLRGTNFSPVYYVFQENCNGVTKLPFNVKNQTDETDCNEWPSLYRQRYQRCNGVWDTKNGSDEINCPNTSDTFLRQKIFNCSETQHYCLKLNETTISCLPIEQAGDGHIDCLGATDERTTSICLTETKFRCSDSICFSASSICGAVLPMVPTCHDRSIICPWNFNPKCWFVSTFSFMCKDNRCLDSFDRCNGIIDCSDGDDEWFCDLDYERKMIQFSFEVIDYYPIQQLTVAVTTDTGHQTAVLYQPLSTFLISHLHTTPKKKTMDDKLSHWYCNRSIIVNFKQYINTKRECLCPPSYYGERCQYQSRRLTIIFKLDIKDSLIRERQNFIKLVAYLITNETIVYYEEIIYMRMMKHFFYLIYPQQSTELKNWSIRLDAFSITTASNVDFTASWLFDIPFPFLPVNRLALYLILTEQETCYTLQCGTYGSCRKYLNAPYKDYCQCENGWSGQYCNISNTCLKSNCVRNGGKCLGRYPSDHMPICVCGLGRIGTECQVQVNLSSCKNQLCNNGGTCIALDQRSNNKHNYKCICKEEYYGNQCQFHSATVDIEFSSDLNQDRGSIPVMIVHFVALQNESPGILFLQNRFMYLQVPLNKNVHIVNNDIEYLPEFILVQVFLTPSNFDYYIAAIIKQRQLSSLSTIVIRSNRCPHINELIGNNKTILEFSLMTKVKYYHHACALNSTKCFVDKTHLCFCDKDRAPDCLVFQHESTDCSRNYCQNGGRCVQNNYNGIWNFGCVCQGCVYGNLCQLTTSQNAFSLNAMLGQDILKDVSLTNQPTLIKITLTVVILMITIGFVPNFLSLITFWQPKAREFGCGFYLFCLPIVGQCGLLIFGGRFYYLLATQLNVVKNLKAAYWSCISLEYFLSVCPALFDWLTACVAIERSVNIIKGILFEKKESVKWAKRVVGVLVILVCASSWHELFIRQLTDDPRSFTHTWCVVKFRWSRIEYYRLVVNLVNLIVPWCINLIATVVLLHKTARRKQTFMTSISGKGYFVTLKKQIVLYGSPLALITLVLTRLIFSFTLGCIEHEW</sequence>
<dbReference type="SUPFAM" id="SSF57196">
    <property type="entry name" value="EGF/Laminin"/>
    <property type="match status" value="1"/>
</dbReference>
<evidence type="ECO:0000313" key="13">
    <source>
        <dbReference type="EMBL" id="CAF1124614.1"/>
    </source>
</evidence>
<evidence type="ECO:0000313" key="14">
    <source>
        <dbReference type="EMBL" id="CAF3901334.1"/>
    </source>
</evidence>
<feature type="transmembrane region" description="Helical" evidence="10">
    <location>
        <begin position="1278"/>
        <end position="1296"/>
    </location>
</feature>
<dbReference type="PROSITE" id="PS01209">
    <property type="entry name" value="LDLRA_1"/>
    <property type="match status" value="1"/>
</dbReference>
<dbReference type="GO" id="GO:0005886">
    <property type="term" value="C:plasma membrane"/>
    <property type="evidence" value="ECO:0007669"/>
    <property type="project" value="TreeGrafter"/>
</dbReference>
<dbReference type="Gene3D" id="4.10.400.10">
    <property type="entry name" value="Low-density Lipoprotein Receptor"/>
    <property type="match status" value="2"/>
</dbReference>
<dbReference type="InterPro" id="IPR000742">
    <property type="entry name" value="EGF"/>
</dbReference>
<comment type="caution">
    <text evidence="8">Lacks conserved residue(s) required for the propagation of feature annotation.</text>
</comment>
<proteinExistence type="predicted"/>
<dbReference type="SUPFAM" id="SSF57424">
    <property type="entry name" value="LDL receptor-like module"/>
    <property type="match status" value="2"/>
</dbReference>
<dbReference type="InterPro" id="IPR050685">
    <property type="entry name" value="LDLR"/>
</dbReference>
<gene>
    <name evidence="13" type="ORF">OVA965_LOCUS20345</name>
    <name evidence="14" type="ORF">TMI583_LOCUS20692</name>
</gene>
<evidence type="ECO:0000256" key="7">
    <source>
        <dbReference type="ARBA" id="ARBA00023157"/>
    </source>
</evidence>
<dbReference type="PROSITE" id="PS50068">
    <property type="entry name" value="LDLRA_2"/>
    <property type="match status" value="2"/>
</dbReference>
<evidence type="ECO:0000256" key="3">
    <source>
        <dbReference type="ARBA" id="ARBA00022692"/>
    </source>
</evidence>